<dbReference type="GO" id="GO:0006152">
    <property type="term" value="P:purine nucleoside catabolic process"/>
    <property type="evidence" value="ECO:0007669"/>
    <property type="project" value="TreeGrafter"/>
</dbReference>
<evidence type="ECO:0000256" key="2">
    <source>
        <dbReference type="ARBA" id="ARBA00023295"/>
    </source>
</evidence>
<feature type="domain" description="Inosine/uridine-preferring nucleoside hydrolase" evidence="3">
    <location>
        <begin position="7"/>
        <end position="267"/>
    </location>
</feature>
<dbReference type="Gene3D" id="3.90.245.10">
    <property type="entry name" value="Ribonucleoside hydrolase-like"/>
    <property type="match status" value="1"/>
</dbReference>
<dbReference type="PANTHER" id="PTHR12304">
    <property type="entry name" value="INOSINE-URIDINE PREFERRING NUCLEOSIDE HYDROLASE"/>
    <property type="match status" value="1"/>
</dbReference>
<comment type="caution">
    <text evidence="4">The sequence shown here is derived from an EMBL/GenBank/DDBJ whole genome shotgun (WGS) entry which is preliminary data.</text>
</comment>
<sequence length="320" mass="35439">MNRRIPVILDTDIGNDIDDTWALGQLLNSPELDLKLVLTSTGDTEYRARVAAKFLRDAGYGDVPVGIGIPRNDGSPETLHEYVKGFRLADYPGEIHADGIGKALELMEAESGLAIIGIAPATNLAELASRRPELAERVRLTAMLGSIDRQHGGRPGAVAEYNVALDLAASRRLFRSKWREFLITPLDHCGAIRLRGEEFRRILDSPQPVPRLIVEQYALWRRYWGEASPPEESSILYDTAAVALAVSPGCAELERMRLEVTPDGFLRRSAGGSEVTVAVRLPDPEKFNRRLLSVLLRETSSDTTLQKGQIDETKPEFHAY</sequence>
<proteinExistence type="predicted"/>
<keyword evidence="1 4" id="KW-0378">Hydrolase</keyword>
<gene>
    <name evidence="4" type="ORF">FYJ85_01700</name>
</gene>
<dbReference type="InterPro" id="IPR036452">
    <property type="entry name" value="Ribo_hydro-like"/>
</dbReference>
<organism evidence="4 5">
    <name type="scientific">Victivallis lenta</name>
    <dbReference type="NCBI Taxonomy" id="2606640"/>
    <lineage>
        <taxon>Bacteria</taxon>
        <taxon>Pseudomonadati</taxon>
        <taxon>Lentisphaerota</taxon>
        <taxon>Lentisphaeria</taxon>
        <taxon>Victivallales</taxon>
        <taxon>Victivallaceae</taxon>
        <taxon>Victivallis</taxon>
    </lineage>
</organism>
<dbReference type="Pfam" id="PF01156">
    <property type="entry name" value="IU_nuc_hydro"/>
    <property type="match status" value="1"/>
</dbReference>
<evidence type="ECO:0000313" key="5">
    <source>
        <dbReference type="Proteomes" id="UP000435649"/>
    </source>
</evidence>
<evidence type="ECO:0000313" key="4">
    <source>
        <dbReference type="EMBL" id="MST95761.1"/>
    </source>
</evidence>
<dbReference type="AlphaFoldDB" id="A0A844FZA2"/>
<dbReference type="RefSeq" id="WP_154416791.1">
    <property type="nucleotide sequence ID" value="NZ_VUNS01000001.1"/>
</dbReference>
<dbReference type="GO" id="GO:0005829">
    <property type="term" value="C:cytosol"/>
    <property type="evidence" value="ECO:0007669"/>
    <property type="project" value="TreeGrafter"/>
</dbReference>
<evidence type="ECO:0000259" key="3">
    <source>
        <dbReference type="Pfam" id="PF01156"/>
    </source>
</evidence>
<dbReference type="SUPFAM" id="SSF53590">
    <property type="entry name" value="Nucleoside hydrolase"/>
    <property type="match status" value="1"/>
</dbReference>
<dbReference type="Proteomes" id="UP000435649">
    <property type="component" value="Unassembled WGS sequence"/>
</dbReference>
<dbReference type="InterPro" id="IPR001910">
    <property type="entry name" value="Inosine/uridine_hydrolase_dom"/>
</dbReference>
<evidence type="ECO:0000256" key="1">
    <source>
        <dbReference type="ARBA" id="ARBA00022801"/>
    </source>
</evidence>
<dbReference type="EMBL" id="VUNS01000001">
    <property type="protein sequence ID" value="MST95761.1"/>
    <property type="molecule type" value="Genomic_DNA"/>
</dbReference>
<keyword evidence="2" id="KW-0326">Glycosidase</keyword>
<accession>A0A844FZA2</accession>
<dbReference type="GO" id="GO:0008477">
    <property type="term" value="F:purine nucleosidase activity"/>
    <property type="evidence" value="ECO:0007669"/>
    <property type="project" value="TreeGrafter"/>
</dbReference>
<dbReference type="InterPro" id="IPR023186">
    <property type="entry name" value="IUNH"/>
</dbReference>
<name>A0A844FZA2_9BACT</name>
<dbReference type="PANTHER" id="PTHR12304:SF4">
    <property type="entry name" value="URIDINE NUCLEOSIDASE"/>
    <property type="match status" value="1"/>
</dbReference>
<keyword evidence="5" id="KW-1185">Reference proteome</keyword>
<reference evidence="4 5" key="1">
    <citation type="submission" date="2019-08" db="EMBL/GenBank/DDBJ databases">
        <title>In-depth cultivation of the pig gut microbiome towards novel bacterial diversity and tailored functional studies.</title>
        <authorList>
            <person name="Wylensek D."/>
            <person name="Hitch T.C.A."/>
            <person name="Clavel T."/>
        </authorList>
    </citation>
    <scope>NUCLEOTIDE SEQUENCE [LARGE SCALE GENOMIC DNA]</scope>
    <source>
        <strain evidence="4 5">BBE-744-WT-12</strain>
    </source>
</reference>
<protein>
    <submittedName>
        <fullName evidence="4">Nucleoside hydrolase</fullName>
    </submittedName>
</protein>